<dbReference type="AlphaFoldDB" id="A0A162VYG5"/>
<evidence type="ECO:0000256" key="1">
    <source>
        <dbReference type="ARBA" id="ARBA00010062"/>
    </source>
</evidence>
<dbReference type="Proteomes" id="UP000185657">
    <property type="component" value="Unassembled WGS sequence"/>
</dbReference>
<feature type="domain" description="Leucine-binding protein" evidence="3">
    <location>
        <begin position="39"/>
        <end position="357"/>
    </location>
</feature>
<dbReference type="Proteomes" id="UP000185680">
    <property type="component" value="Chromosome"/>
</dbReference>
<comment type="similarity">
    <text evidence="1">Belongs to the leucine-binding protein family.</text>
</comment>
<dbReference type="Gene3D" id="3.40.50.2300">
    <property type="match status" value="2"/>
</dbReference>
<gene>
    <name evidence="4" type="ORF">LPB072_03640</name>
    <name evidence="5" type="ORF">LPB72_13880</name>
</gene>
<dbReference type="OrthoDB" id="9777352at2"/>
<evidence type="ECO:0000256" key="2">
    <source>
        <dbReference type="ARBA" id="ARBA00022729"/>
    </source>
</evidence>
<evidence type="ECO:0000313" key="7">
    <source>
        <dbReference type="Proteomes" id="UP000185680"/>
    </source>
</evidence>
<dbReference type="EMBL" id="CP017476">
    <property type="protein sequence ID" value="AOW15344.1"/>
    <property type="molecule type" value="Genomic_DNA"/>
</dbReference>
<reference evidence="4 7" key="2">
    <citation type="submission" date="2016-10" db="EMBL/GenBank/DDBJ databases">
        <title>Hydorgenophaga sp. LPB0072 isolated from gastropod.</title>
        <authorList>
            <person name="Kim E."/>
            <person name="Yi H."/>
        </authorList>
    </citation>
    <scope>NUCLEOTIDE SEQUENCE [LARGE SCALE GENOMIC DNA]</scope>
    <source>
        <strain evidence="4 7">LPB0072</strain>
    </source>
</reference>
<name>A0A162VYG5_9BURK</name>
<sequence>MLRRQALLQGAGLLGAASLGAFPRLSHAQQLAGLTGEKIVLGQSAAFSGHSEQLGLQLFLGAKLYFDALNAQGGVNGRTIEISRLDDGNDAARCVSNTRSLIEQGVFALFGYVGTLTSQAALPLASAERMPFFAPSTGDAALREPFNRYAFHLRASYADETAAIVKQFKSVGTKRIAIFYENNTHGKTVVAGLERALKEAQLAPVASAMVERNSTEVGDAVKTILASHPEAIVQISSYQASAAFVRRARSQGFTRNFYNVSFVGTQALLDELGSVARGVVVSQVMPFPYNTAIPIAAEYLKSLKDKRGIAPNYSGMEGFVAAKAFTEGVKRAGRNLTREGFVDAMAGMQKHNLGGYVLDFGTQQRVGSSFVELTLLTEDGKVRR</sequence>
<dbReference type="Pfam" id="PF13458">
    <property type="entry name" value="Peripla_BP_6"/>
    <property type="match status" value="1"/>
</dbReference>
<dbReference type="PANTHER" id="PTHR47235">
    <property type="entry name" value="BLR6548 PROTEIN"/>
    <property type="match status" value="1"/>
</dbReference>
<dbReference type="InterPro" id="IPR028082">
    <property type="entry name" value="Peripla_BP_I"/>
</dbReference>
<dbReference type="EMBL" id="LVWD01000026">
    <property type="protein sequence ID" value="OAD41301.1"/>
    <property type="molecule type" value="Genomic_DNA"/>
</dbReference>
<proteinExistence type="inferred from homology"/>
<protein>
    <submittedName>
        <fullName evidence="4">ABC transporter permease</fullName>
    </submittedName>
</protein>
<dbReference type="InterPro" id="IPR028081">
    <property type="entry name" value="Leu-bd"/>
</dbReference>
<dbReference type="CDD" id="cd06326">
    <property type="entry name" value="PBP1_ABC_ligand_binding-like"/>
    <property type="match status" value="1"/>
</dbReference>
<evidence type="ECO:0000313" key="5">
    <source>
        <dbReference type="EMBL" id="OAD41301.1"/>
    </source>
</evidence>
<accession>A0A162VYG5</accession>
<evidence type="ECO:0000313" key="4">
    <source>
        <dbReference type="EMBL" id="AOW15344.1"/>
    </source>
</evidence>
<reference evidence="5 6" key="1">
    <citation type="submission" date="2016-02" db="EMBL/GenBank/DDBJ databases">
        <title>Draft genome sequence of Hydrogenophaga sp. LPB0072.</title>
        <authorList>
            <person name="Shin S.-K."/>
            <person name="Yi H."/>
        </authorList>
    </citation>
    <scope>NUCLEOTIDE SEQUENCE [LARGE SCALE GENOMIC DNA]</scope>
    <source>
        <strain evidence="5 6">LPB0072</strain>
    </source>
</reference>
<evidence type="ECO:0000259" key="3">
    <source>
        <dbReference type="Pfam" id="PF13458"/>
    </source>
</evidence>
<dbReference type="RefSeq" id="WP_066092567.1">
    <property type="nucleotide sequence ID" value="NZ_CP017476.1"/>
</dbReference>
<dbReference type="STRING" id="1763535.LPB072_03640"/>
<dbReference type="KEGG" id="hyl:LPB072_03640"/>
<keyword evidence="2" id="KW-0732">Signal</keyword>
<keyword evidence="6" id="KW-1185">Reference proteome</keyword>
<evidence type="ECO:0000313" key="6">
    <source>
        <dbReference type="Proteomes" id="UP000185657"/>
    </source>
</evidence>
<organism evidence="4 7">
    <name type="scientific">Hydrogenophaga crassostreae</name>
    <dbReference type="NCBI Taxonomy" id="1763535"/>
    <lineage>
        <taxon>Bacteria</taxon>
        <taxon>Pseudomonadati</taxon>
        <taxon>Pseudomonadota</taxon>
        <taxon>Betaproteobacteria</taxon>
        <taxon>Burkholderiales</taxon>
        <taxon>Comamonadaceae</taxon>
        <taxon>Hydrogenophaga</taxon>
    </lineage>
</organism>
<dbReference type="SUPFAM" id="SSF53822">
    <property type="entry name" value="Periplasmic binding protein-like I"/>
    <property type="match status" value="1"/>
</dbReference>
<dbReference type="PANTHER" id="PTHR47235:SF1">
    <property type="entry name" value="BLR6548 PROTEIN"/>
    <property type="match status" value="1"/>
</dbReference>